<organism evidence="2 3">
    <name type="scientific">Microbotryum intermedium</name>
    <dbReference type="NCBI Taxonomy" id="269621"/>
    <lineage>
        <taxon>Eukaryota</taxon>
        <taxon>Fungi</taxon>
        <taxon>Dikarya</taxon>
        <taxon>Basidiomycota</taxon>
        <taxon>Pucciniomycotina</taxon>
        <taxon>Microbotryomycetes</taxon>
        <taxon>Microbotryales</taxon>
        <taxon>Microbotryaceae</taxon>
        <taxon>Microbotryum</taxon>
    </lineage>
</organism>
<evidence type="ECO:0000313" key="3">
    <source>
        <dbReference type="Proteomes" id="UP000198372"/>
    </source>
</evidence>
<accession>A0A238FG17</accession>
<proteinExistence type="predicted"/>
<feature type="compositionally biased region" description="Low complexity" evidence="1">
    <location>
        <begin position="33"/>
        <end position="57"/>
    </location>
</feature>
<evidence type="ECO:0000313" key="2">
    <source>
        <dbReference type="EMBL" id="SCV72760.1"/>
    </source>
</evidence>
<gene>
    <name evidence="2" type="ORF">BQ2448_4297</name>
</gene>
<feature type="region of interest" description="Disordered" evidence="1">
    <location>
        <begin position="29"/>
        <end position="60"/>
    </location>
</feature>
<dbReference type="OrthoDB" id="10565164at2759"/>
<evidence type="ECO:0000256" key="1">
    <source>
        <dbReference type="SAM" id="MobiDB-lite"/>
    </source>
</evidence>
<name>A0A238FG17_9BASI</name>
<reference evidence="3" key="1">
    <citation type="submission" date="2016-09" db="EMBL/GenBank/DDBJ databases">
        <authorList>
            <person name="Jeantristanb JTB J.-T."/>
            <person name="Ricardo R."/>
        </authorList>
    </citation>
    <scope>NUCLEOTIDE SEQUENCE [LARGE SCALE GENOMIC DNA]</scope>
</reference>
<keyword evidence="3" id="KW-1185">Reference proteome</keyword>
<protein>
    <submittedName>
        <fullName evidence="2">BQ2448_4297 protein</fullName>
    </submittedName>
</protein>
<sequence length="405" mass="44492">MTRLPTASRIAISDLLSLKFPPNTYCKHTPLRSGSSDSNSDLSSTSLTDGPSSVSSPILRRLPGQSLPRYPLTSAIRDSSILDRVNGVSRTAWLRDLMMNFIEPTVSVLTGKELMVDFKQAPGYLGQPSGSTVLDLLRIANCKTVNRVVFETDAAASDHAYPRKIPPQPWLHFSPYEYTDIRILTNDGRLAVRFKDNAEIAKAIVENGRSHLLISPPNSSALPAPDDAMTTVEAQSFLAALVSLFMSCYKSYRIEGPSMDTRRSLRAAAKKLEKDSDGVPVMPRLRLTCTELEKSSTALFVQDKQTTVSVRHQADRKIICGIESNKASDMLAIGVELGCAEFFPSTLTHKASPQTMPWVEVPSTALVTGGLPRLNLVTRIGAGRTATVFLFLFDRFQLQHNYNST</sequence>
<dbReference type="AlphaFoldDB" id="A0A238FG17"/>
<dbReference type="EMBL" id="FMSP01000009">
    <property type="protein sequence ID" value="SCV72760.1"/>
    <property type="molecule type" value="Genomic_DNA"/>
</dbReference>
<dbReference type="Proteomes" id="UP000198372">
    <property type="component" value="Unassembled WGS sequence"/>
</dbReference>